<proteinExistence type="predicted"/>
<comment type="caution">
    <text evidence="1">The sequence shown here is derived from an EMBL/GenBank/DDBJ whole genome shotgun (WGS) entry which is preliminary data.</text>
</comment>
<reference evidence="2" key="1">
    <citation type="journal article" date="2023" name="Front. Plant Sci.">
        <title>Chromosomal-level genome assembly of Melastoma candidum provides insights into trichome evolution.</title>
        <authorList>
            <person name="Zhong Y."/>
            <person name="Wu W."/>
            <person name="Sun C."/>
            <person name="Zou P."/>
            <person name="Liu Y."/>
            <person name="Dai S."/>
            <person name="Zhou R."/>
        </authorList>
    </citation>
    <scope>NUCLEOTIDE SEQUENCE [LARGE SCALE GENOMIC DNA]</scope>
</reference>
<accession>A0ACB9R2L9</accession>
<evidence type="ECO:0000313" key="1">
    <source>
        <dbReference type="EMBL" id="KAI4373140.1"/>
    </source>
</evidence>
<gene>
    <name evidence="1" type="ORF">MLD38_011299</name>
</gene>
<keyword evidence="2" id="KW-1185">Reference proteome</keyword>
<name>A0ACB9R2L9_9MYRT</name>
<organism evidence="1 2">
    <name type="scientific">Melastoma candidum</name>
    <dbReference type="NCBI Taxonomy" id="119954"/>
    <lineage>
        <taxon>Eukaryota</taxon>
        <taxon>Viridiplantae</taxon>
        <taxon>Streptophyta</taxon>
        <taxon>Embryophyta</taxon>
        <taxon>Tracheophyta</taxon>
        <taxon>Spermatophyta</taxon>
        <taxon>Magnoliopsida</taxon>
        <taxon>eudicotyledons</taxon>
        <taxon>Gunneridae</taxon>
        <taxon>Pentapetalae</taxon>
        <taxon>rosids</taxon>
        <taxon>malvids</taxon>
        <taxon>Myrtales</taxon>
        <taxon>Melastomataceae</taxon>
        <taxon>Melastomatoideae</taxon>
        <taxon>Melastomateae</taxon>
        <taxon>Melastoma</taxon>
    </lineage>
</organism>
<protein>
    <submittedName>
        <fullName evidence="1">Uncharacterized protein</fullName>
    </submittedName>
</protein>
<dbReference type="Proteomes" id="UP001057402">
    <property type="component" value="Chromosome 4"/>
</dbReference>
<sequence>MLLLMPLSSMSFQVARHSWTVKSFFHAQEGITEIDEGPFSEVVLRSNVPVLVEFVATWCGPCRLISPAMEWLAQEYKDRLKVVKIYHYANPKLIEEYKVYWLPTLILFKDGVEVPTADGKASLPRPSSRSTLALSLPPSPFLNLTTPATPISFRSIPEQHGPINSFTVQNSNPRSRLHVNEFSDNMSNYSVLIEQ</sequence>
<dbReference type="EMBL" id="CM042883">
    <property type="protein sequence ID" value="KAI4373140.1"/>
    <property type="molecule type" value="Genomic_DNA"/>
</dbReference>
<evidence type="ECO:0000313" key="2">
    <source>
        <dbReference type="Proteomes" id="UP001057402"/>
    </source>
</evidence>